<dbReference type="PANTHER" id="PTHR48086">
    <property type="entry name" value="SODIUM/PROLINE SYMPORTER-RELATED"/>
    <property type="match status" value="1"/>
</dbReference>
<feature type="transmembrane region" description="Helical" evidence="8">
    <location>
        <begin position="6"/>
        <end position="26"/>
    </location>
</feature>
<feature type="transmembrane region" description="Helical" evidence="8">
    <location>
        <begin position="154"/>
        <end position="173"/>
    </location>
</feature>
<feature type="transmembrane region" description="Helical" evidence="8">
    <location>
        <begin position="79"/>
        <end position="99"/>
    </location>
</feature>
<proteinExistence type="inferred from homology"/>
<dbReference type="EMBL" id="JAUSUO010000005">
    <property type="protein sequence ID" value="MDQ0343471.1"/>
    <property type="molecule type" value="Genomic_DNA"/>
</dbReference>
<feature type="transmembrane region" description="Helical" evidence="8">
    <location>
        <begin position="47"/>
        <end position="67"/>
    </location>
</feature>
<dbReference type="InterPro" id="IPR001734">
    <property type="entry name" value="Na/solute_symporter"/>
</dbReference>
<dbReference type="Pfam" id="PF00474">
    <property type="entry name" value="SSF"/>
    <property type="match status" value="1"/>
</dbReference>
<evidence type="ECO:0000313" key="9">
    <source>
        <dbReference type="EMBL" id="MDQ0343471.1"/>
    </source>
</evidence>
<feature type="transmembrane region" description="Helical" evidence="8">
    <location>
        <begin position="314"/>
        <end position="338"/>
    </location>
</feature>
<feature type="transmembrane region" description="Helical" evidence="8">
    <location>
        <begin position="120"/>
        <end position="148"/>
    </location>
</feature>
<feature type="transmembrane region" description="Helical" evidence="8">
    <location>
        <begin position="385"/>
        <end position="408"/>
    </location>
</feature>
<dbReference type="Proteomes" id="UP001232343">
    <property type="component" value="Unassembled WGS sequence"/>
</dbReference>
<feature type="transmembrane region" description="Helical" evidence="8">
    <location>
        <begin position="359"/>
        <end position="379"/>
    </location>
</feature>
<keyword evidence="10" id="KW-1185">Reference proteome</keyword>
<comment type="similarity">
    <text evidence="2 7">Belongs to the sodium:solute symporter (SSF) (TC 2.A.21) family.</text>
</comment>
<feature type="transmembrane region" description="Helical" evidence="8">
    <location>
        <begin position="222"/>
        <end position="247"/>
    </location>
</feature>
<evidence type="ECO:0000256" key="3">
    <source>
        <dbReference type="ARBA" id="ARBA00022448"/>
    </source>
</evidence>
<dbReference type="Gene3D" id="1.20.1730.10">
    <property type="entry name" value="Sodium/glucose cotransporter"/>
    <property type="match status" value="1"/>
</dbReference>
<evidence type="ECO:0000256" key="8">
    <source>
        <dbReference type="SAM" id="Phobius"/>
    </source>
</evidence>
<evidence type="ECO:0000256" key="6">
    <source>
        <dbReference type="ARBA" id="ARBA00023136"/>
    </source>
</evidence>
<organism evidence="9 10">
    <name type="scientific">Lederbergia wuyishanensis</name>
    <dbReference type="NCBI Taxonomy" id="1347903"/>
    <lineage>
        <taxon>Bacteria</taxon>
        <taxon>Bacillati</taxon>
        <taxon>Bacillota</taxon>
        <taxon>Bacilli</taxon>
        <taxon>Bacillales</taxon>
        <taxon>Bacillaceae</taxon>
        <taxon>Lederbergia</taxon>
    </lineage>
</organism>
<protein>
    <submittedName>
        <fullName evidence="9">Na+/proline symporter</fullName>
    </submittedName>
</protein>
<accession>A0ABU0D506</accession>
<dbReference type="PROSITE" id="PS50283">
    <property type="entry name" value="NA_SOLUT_SYMP_3"/>
    <property type="match status" value="1"/>
</dbReference>
<evidence type="ECO:0000256" key="5">
    <source>
        <dbReference type="ARBA" id="ARBA00022989"/>
    </source>
</evidence>
<feature type="transmembrane region" description="Helical" evidence="8">
    <location>
        <begin position="268"/>
        <end position="294"/>
    </location>
</feature>
<comment type="subcellular location">
    <subcellularLocation>
        <location evidence="1">Membrane</location>
        <topology evidence="1">Multi-pass membrane protein</topology>
    </subcellularLocation>
</comment>
<reference evidence="9 10" key="1">
    <citation type="submission" date="2023-07" db="EMBL/GenBank/DDBJ databases">
        <title>Genomic Encyclopedia of Type Strains, Phase IV (KMG-IV): sequencing the most valuable type-strain genomes for metagenomic binning, comparative biology and taxonomic classification.</title>
        <authorList>
            <person name="Goeker M."/>
        </authorList>
    </citation>
    <scope>NUCLEOTIDE SEQUENCE [LARGE SCALE GENOMIC DNA]</scope>
    <source>
        <strain evidence="9 10">DSM 27848</strain>
    </source>
</reference>
<dbReference type="InterPro" id="IPR038377">
    <property type="entry name" value="Na/Glc_symporter_sf"/>
</dbReference>
<gene>
    <name evidence="9" type="ORF">J2S14_002286</name>
</gene>
<name>A0ABU0D506_9BACI</name>
<keyword evidence="6 8" id="KW-0472">Membrane</keyword>
<evidence type="ECO:0000256" key="7">
    <source>
        <dbReference type="RuleBase" id="RU362091"/>
    </source>
</evidence>
<evidence type="ECO:0000256" key="4">
    <source>
        <dbReference type="ARBA" id="ARBA00022692"/>
    </source>
</evidence>
<evidence type="ECO:0000256" key="2">
    <source>
        <dbReference type="ARBA" id="ARBA00006434"/>
    </source>
</evidence>
<dbReference type="RefSeq" id="WP_244683162.1">
    <property type="nucleotide sequence ID" value="NZ_JALIRM010000015.1"/>
</dbReference>
<keyword evidence="3" id="KW-0813">Transport</keyword>
<feature type="transmembrane region" description="Helical" evidence="8">
    <location>
        <begin position="415"/>
        <end position="432"/>
    </location>
</feature>
<evidence type="ECO:0000256" key="1">
    <source>
        <dbReference type="ARBA" id="ARBA00004141"/>
    </source>
</evidence>
<feature type="transmembrane region" description="Helical" evidence="8">
    <location>
        <begin position="438"/>
        <end position="458"/>
    </location>
</feature>
<comment type="caution">
    <text evidence="9">The sequence shown here is derived from an EMBL/GenBank/DDBJ whole genome shotgun (WGS) entry which is preliminary data.</text>
</comment>
<dbReference type="PANTHER" id="PTHR48086:SF10">
    <property type="entry name" value="AGR155CP"/>
    <property type="match status" value="1"/>
</dbReference>
<evidence type="ECO:0000313" key="10">
    <source>
        <dbReference type="Proteomes" id="UP001232343"/>
    </source>
</evidence>
<dbReference type="InterPro" id="IPR050277">
    <property type="entry name" value="Sodium:Solute_Symporter"/>
</dbReference>
<feature type="transmembrane region" description="Helical" evidence="8">
    <location>
        <begin position="180"/>
        <end position="202"/>
    </location>
</feature>
<sequence length="475" mass="51071">MNLFGISMIIFSLLLMTVVTLLGYWFSKKTLKNNDSYFTAGRNISTAFMTATFIAYAVGTGLIFSPAEMAYYEGLTAMIGYALAISLSYIVFIPISGRIKKLIPEGNTIGEYVKARYGHFMFVVVLFVTVVYLFCLLTANLIGVGIAFKYLGGIPLYLGVLIIGIPVIIYTTYGGLNAAIFTNGIQAILITPLLFITVLMAFNKSGGPAEIFQGVMNNSPQFMNIFHPSGLEFAIMIIIAVSAAELLNQALWQRVYSAKDIRVIKKGLISSSIMTFPMTIAAASFGLIAIAMKMELPHPSIATALVAHSLLPEWASMLFVMVIVLAATSTGADSLAAFSSTASLDIIKSFAPNMTAKQSVKIARIATIIFGVGAMLVSFKAPSILLLLLFADLAAAAAVVPVIAGLYNRHISGKGAAIGTLLGLVVGLPLYLMQEYLYSFIAAIVVSSLVVFVFGKISKSTYNFDQLKEQIKNVD</sequence>
<keyword evidence="4 8" id="KW-0812">Transmembrane</keyword>
<keyword evidence="5 8" id="KW-1133">Transmembrane helix</keyword>